<sequence length="212" mass="24489">LMARQTVMQERPKQDIGSHSRYWSRLVTVDKVGPHEPEIPSVFSLCELAKSGEIEFYDLPTLKDERQKALDRFALFHGERRLDHEVVYKAIPFICPRLQRISSHITPRTMADLEEIGCFIDIGRYAILLSHAKKQALDSWHYVYADQFGIDIFLTLDKKFIKPFRQVEEKIRARGCTTLVLTPQECCKKLRLVPIPPPKADPRSILSGNPFL</sequence>
<dbReference type="AlphaFoldDB" id="A0A0F8Z5P1"/>
<dbReference type="EMBL" id="LAZR01065527">
    <property type="protein sequence ID" value="KKK55361.1"/>
    <property type="molecule type" value="Genomic_DNA"/>
</dbReference>
<comment type="caution">
    <text evidence="1">The sequence shown here is derived from an EMBL/GenBank/DDBJ whole genome shotgun (WGS) entry which is preliminary data.</text>
</comment>
<proteinExistence type="predicted"/>
<accession>A0A0F8Z5P1</accession>
<evidence type="ECO:0000313" key="1">
    <source>
        <dbReference type="EMBL" id="KKK55361.1"/>
    </source>
</evidence>
<protein>
    <submittedName>
        <fullName evidence="1">Uncharacterized protein</fullName>
    </submittedName>
</protein>
<reference evidence="1" key="1">
    <citation type="journal article" date="2015" name="Nature">
        <title>Complex archaea that bridge the gap between prokaryotes and eukaryotes.</title>
        <authorList>
            <person name="Spang A."/>
            <person name="Saw J.H."/>
            <person name="Jorgensen S.L."/>
            <person name="Zaremba-Niedzwiedzka K."/>
            <person name="Martijn J."/>
            <person name="Lind A.E."/>
            <person name="van Eijk R."/>
            <person name="Schleper C."/>
            <person name="Guy L."/>
            <person name="Ettema T.J."/>
        </authorList>
    </citation>
    <scope>NUCLEOTIDE SEQUENCE</scope>
</reference>
<name>A0A0F8Z5P1_9ZZZZ</name>
<feature type="non-terminal residue" evidence="1">
    <location>
        <position position="1"/>
    </location>
</feature>
<gene>
    <name evidence="1" type="ORF">LCGC14_3075310</name>
</gene>
<organism evidence="1">
    <name type="scientific">marine sediment metagenome</name>
    <dbReference type="NCBI Taxonomy" id="412755"/>
    <lineage>
        <taxon>unclassified sequences</taxon>
        <taxon>metagenomes</taxon>
        <taxon>ecological metagenomes</taxon>
    </lineage>
</organism>